<sequence length="244" mass="27918">MSNAPAKTILLYDIPGNCSPDKAYSPSVWKTRLVLNYKKLLHKTEWVEYPDIAPLAQKIGASPCGQKPDGGPLYAVPILYDPVTESCYTDSFDIALHLEAAYTNAPSVFPNRTKALIRAWDEIWMEKAGRPMYQLILSSVHAQLSQASQTYFRETREAKFGTLEAPPDTWEKLEHGLSSIDAYMAQSRFVMGEQMTYADMVMAGWLICVRRVLGMESDGWRRIEQWHNGRWKRFVDEFAHLEYV</sequence>
<dbReference type="EMBL" id="MU273582">
    <property type="protein sequence ID" value="KAI0031383.1"/>
    <property type="molecule type" value="Genomic_DNA"/>
</dbReference>
<dbReference type="Proteomes" id="UP000814128">
    <property type="component" value="Unassembled WGS sequence"/>
</dbReference>
<evidence type="ECO:0000313" key="1">
    <source>
        <dbReference type="EMBL" id="KAI0031383.1"/>
    </source>
</evidence>
<reference evidence="1" key="1">
    <citation type="submission" date="2021-02" db="EMBL/GenBank/DDBJ databases">
        <authorList>
            <consortium name="DOE Joint Genome Institute"/>
            <person name="Ahrendt S."/>
            <person name="Looney B.P."/>
            <person name="Miyauchi S."/>
            <person name="Morin E."/>
            <person name="Drula E."/>
            <person name="Courty P.E."/>
            <person name="Chicoki N."/>
            <person name="Fauchery L."/>
            <person name="Kohler A."/>
            <person name="Kuo A."/>
            <person name="Labutti K."/>
            <person name="Pangilinan J."/>
            <person name="Lipzen A."/>
            <person name="Riley R."/>
            <person name="Andreopoulos W."/>
            <person name="He G."/>
            <person name="Johnson J."/>
            <person name="Barry K.W."/>
            <person name="Grigoriev I.V."/>
            <person name="Nagy L."/>
            <person name="Hibbett D."/>
            <person name="Henrissat B."/>
            <person name="Matheny P.B."/>
            <person name="Labbe J."/>
            <person name="Martin F."/>
        </authorList>
    </citation>
    <scope>NUCLEOTIDE SEQUENCE</scope>
    <source>
        <strain evidence="1">EC-137</strain>
    </source>
</reference>
<evidence type="ECO:0000313" key="2">
    <source>
        <dbReference type="Proteomes" id="UP000814128"/>
    </source>
</evidence>
<keyword evidence="2" id="KW-1185">Reference proteome</keyword>
<name>A0ACB8QIG9_9AGAM</name>
<organism evidence="1 2">
    <name type="scientific">Vararia minispora EC-137</name>
    <dbReference type="NCBI Taxonomy" id="1314806"/>
    <lineage>
        <taxon>Eukaryota</taxon>
        <taxon>Fungi</taxon>
        <taxon>Dikarya</taxon>
        <taxon>Basidiomycota</taxon>
        <taxon>Agaricomycotina</taxon>
        <taxon>Agaricomycetes</taxon>
        <taxon>Russulales</taxon>
        <taxon>Lachnocladiaceae</taxon>
        <taxon>Vararia</taxon>
    </lineage>
</organism>
<proteinExistence type="predicted"/>
<comment type="caution">
    <text evidence="1">The sequence shown here is derived from an EMBL/GenBank/DDBJ whole genome shotgun (WGS) entry which is preliminary data.</text>
</comment>
<gene>
    <name evidence="1" type="ORF">K488DRAFT_52171</name>
</gene>
<protein>
    <submittedName>
        <fullName evidence="1">Uncharacterized protein</fullName>
    </submittedName>
</protein>
<reference evidence="1" key="2">
    <citation type="journal article" date="2022" name="New Phytol.">
        <title>Evolutionary transition to the ectomycorrhizal habit in the genomes of a hyperdiverse lineage of mushroom-forming fungi.</title>
        <authorList>
            <person name="Looney B."/>
            <person name="Miyauchi S."/>
            <person name="Morin E."/>
            <person name="Drula E."/>
            <person name="Courty P.E."/>
            <person name="Kohler A."/>
            <person name="Kuo A."/>
            <person name="LaButti K."/>
            <person name="Pangilinan J."/>
            <person name="Lipzen A."/>
            <person name="Riley R."/>
            <person name="Andreopoulos W."/>
            <person name="He G."/>
            <person name="Johnson J."/>
            <person name="Nolan M."/>
            <person name="Tritt A."/>
            <person name="Barry K.W."/>
            <person name="Grigoriev I.V."/>
            <person name="Nagy L.G."/>
            <person name="Hibbett D."/>
            <person name="Henrissat B."/>
            <person name="Matheny P.B."/>
            <person name="Labbe J."/>
            <person name="Martin F.M."/>
        </authorList>
    </citation>
    <scope>NUCLEOTIDE SEQUENCE</scope>
    <source>
        <strain evidence="1">EC-137</strain>
    </source>
</reference>
<accession>A0ACB8QIG9</accession>